<dbReference type="PANTHER" id="PTHR48100">
    <property type="entry name" value="BROAD-SPECIFICITY PHOSPHATASE YOR283W-RELATED"/>
    <property type="match status" value="1"/>
</dbReference>
<dbReference type="InterPro" id="IPR029033">
    <property type="entry name" value="His_PPase_superfam"/>
</dbReference>
<dbReference type="InterPro" id="IPR013078">
    <property type="entry name" value="His_Pase_superF_clade-1"/>
</dbReference>
<dbReference type="CDD" id="cd07067">
    <property type="entry name" value="HP_PGM_like"/>
    <property type="match status" value="1"/>
</dbReference>
<evidence type="ECO:0000313" key="1">
    <source>
        <dbReference type="EMBL" id="WUV47716.1"/>
    </source>
</evidence>
<reference evidence="1" key="1">
    <citation type="submission" date="2022-10" db="EMBL/GenBank/DDBJ databases">
        <title>The complete genomes of actinobacterial strains from the NBC collection.</title>
        <authorList>
            <person name="Joergensen T.S."/>
            <person name="Alvarez Arevalo M."/>
            <person name="Sterndorff E.B."/>
            <person name="Faurdal D."/>
            <person name="Vuksanovic O."/>
            <person name="Mourched A.-S."/>
            <person name="Charusanti P."/>
            <person name="Shaw S."/>
            <person name="Blin K."/>
            <person name="Weber T."/>
        </authorList>
    </citation>
    <scope>NUCLEOTIDE SEQUENCE</scope>
    <source>
        <strain evidence="1">NBC_01482</strain>
    </source>
</reference>
<keyword evidence="2" id="KW-1185">Reference proteome</keyword>
<evidence type="ECO:0000313" key="2">
    <source>
        <dbReference type="Proteomes" id="UP001432062"/>
    </source>
</evidence>
<dbReference type="Pfam" id="PF00300">
    <property type="entry name" value="His_Phos_1"/>
    <property type="match status" value="1"/>
</dbReference>
<accession>A0ABZ1YXH7</accession>
<dbReference type="EMBL" id="CP109441">
    <property type="protein sequence ID" value="WUV47716.1"/>
    <property type="molecule type" value="Genomic_DNA"/>
</dbReference>
<dbReference type="RefSeq" id="WP_329411839.1">
    <property type="nucleotide sequence ID" value="NZ_CP109441.1"/>
</dbReference>
<dbReference type="Gene3D" id="3.40.50.1240">
    <property type="entry name" value="Phosphoglycerate mutase-like"/>
    <property type="match status" value="1"/>
</dbReference>
<name>A0ABZ1YXH7_9NOCA</name>
<dbReference type="SMART" id="SM00855">
    <property type="entry name" value="PGAM"/>
    <property type="match status" value="1"/>
</dbReference>
<dbReference type="SUPFAM" id="SSF53254">
    <property type="entry name" value="Phosphoglycerate mutase-like"/>
    <property type="match status" value="1"/>
</dbReference>
<dbReference type="Proteomes" id="UP001432062">
    <property type="component" value="Chromosome"/>
</dbReference>
<organism evidence="1 2">
    <name type="scientific">Nocardia vinacea</name>
    <dbReference type="NCBI Taxonomy" id="96468"/>
    <lineage>
        <taxon>Bacteria</taxon>
        <taxon>Bacillati</taxon>
        <taxon>Actinomycetota</taxon>
        <taxon>Actinomycetes</taxon>
        <taxon>Mycobacteriales</taxon>
        <taxon>Nocardiaceae</taxon>
        <taxon>Nocardia</taxon>
    </lineage>
</organism>
<dbReference type="PANTHER" id="PTHR48100:SF1">
    <property type="entry name" value="HISTIDINE PHOSPHATASE FAMILY PROTEIN-RELATED"/>
    <property type="match status" value="1"/>
</dbReference>
<proteinExistence type="predicted"/>
<sequence length="192" mass="20487">MAAPDWEIVIARHGPTEWSRAGRFSGHIDIPLSAEGRTRAAELGRALRRPVPERILSSDLTRARQTAEAIAGAAGLDPRGITISGGLREESLGSWEGRTRTHIAGTNRDGYARWLAGDIGAFDGREGLAAVARRAVPVLLDHCVERPRTTGRLVVVTHANTAAALIGALADIPFGHWADLPCPGPAEAMVLW</sequence>
<protein>
    <submittedName>
        <fullName evidence="1">Histidine phosphatase family protein</fullName>
    </submittedName>
</protein>
<dbReference type="InterPro" id="IPR050275">
    <property type="entry name" value="PGM_Phosphatase"/>
</dbReference>
<dbReference type="PIRSF" id="PIRSF000709">
    <property type="entry name" value="6PFK_2-Ptase"/>
    <property type="match status" value="1"/>
</dbReference>
<gene>
    <name evidence="1" type="ORF">OG563_05660</name>
</gene>